<protein>
    <submittedName>
        <fullName evidence="2">Uncharacterized protein</fullName>
    </submittedName>
</protein>
<comment type="caution">
    <text evidence="2">The sequence shown here is derived from an EMBL/GenBank/DDBJ whole genome shotgun (WGS) entry which is preliminary data.</text>
</comment>
<feature type="transmembrane region" description="Helical" evidence="1">
    <location>
        <begin position="42"/>
        <end position="59"/>
    </location>
</feature>
<dbReference type="EMBL" id="VOEI01000004">
    <property type="protein sequence ID" value="TWR25625.1"/>
    <property type="molecule type" value="Genomic_DNA"/>
</dbReference>
<proteinExistence type="predicted"/>
<name>A0A563U2R4_9SPHI</name>
<accession>A0A563U2R4</accession>
<feature type="transmembrane region" description="Helical" evidence="1">
    <location>
        <begin position="110"/>
        <end position="128"/>
    </location>
</feature>
<keyword evidence="1" id="KW-0472">Membrane</keyword>
<dbReference type="RefSeq" id="WP_146272190.1">
    <property type="nucleotide sequence ID" value="NZ_VOEI01000004.1"/>
</dbReference>
<keyword evidence="1" id="KW-1133">Transmembrane helix</keyword>
<reference evidence="2 3" key="1">
    <citation type="submission" date="2019-07" db="EMBL/GenBank/DDBJ databases">
        <authorList>
            <person name="Kim J."/>
        </authorList>
    </citation>
    <scope>NUCLEOTIDE SEQUENCE [LARGE SCALE GENOMIC DNA]</scope>
    <source>
        <strain evidence="2 3">MJ1a</strain>
    </source>
</reference>
<feature type="transmembrane region" description="Helical" evidence="1">
    <location>
        <begin position="66"/>
        <end position="84"/>
    </location>
</feature>
<keyword evidence="3" id="KW-1185">Reference proteome</keyword>
<organism evidence="2 3">
    <name type="scientific">Mucilaginibacter achroorhodeus</name>
    <dbReference type="NCBI Taxonomy" id="2599294"/>
    <lineage>
        <taxon>Bacteria</taxon>
        <taxon>Pseudomonadati</taxon>
        <taxon>Bacteroidota</taxon>
        <taxon>Sphingobacteriia</taxon>
        <taxon>Sphingobacteriales</taxon>
        <taxon>Sphingobacteriaceae</taxon>
        <taxon>Mucilaginibacter</taxon>
    </lineage>
</organism>
<sequence length="140" mass="15473">MRLSSLVAMLGFLTLIVATFCPLLRPFHLFNMNVYKLNQPYGMVLMLVGVIGILCTVLNQVNVTRIAAWAAAILVTLLFIAAVFKVKTTFSFIPFKGVSGFLAKQIAFKWGWYVLFAGALLSLVGAVLTEKPVNLQQFNQ</sequence>
<evidence type="ECO:0000256" key="1">
    <source>
        <dbReference type="SAM" id="Phobius"/>
    </source>
</evidence>
<dbReference type="AlphaFoldDB" id="A0A563U2R4"/>
<gene>
    <name evidence="2" type="ORF">FPZ42_13610</name>
</gene>
<evidence type="ECO:0000313" key="2">
    <source>
        <dbReference type="EMBL" id="TWR25625.1"/>
    </source>
</evidence>
<evidence type="ECO:0000313" key="3">
    <source>
        <dbReference type="Proteomes" id="UP000318010"/>
    </source>
</evidence>
<keyword evidence="1" id="KW-0812">Transmembrane</keyword>
<dbReference type="OrthoDB" id="799709at2"/>
<dbReference type="Proteomes" id="UP000318010">
    <property type="component" value="Unassembled WGS sequence"/>
</dbReference>